<reference evidence="2 3" key="1">
    <citation type="submission" date="2024-09" db="EMBL/GenBank/DDBJ databases">
        <authorList>
            <person name="Sun Q."/>
            <person name="Mori K."/>
        </authorList>
    </citation>
    <scope>NUCLEOTIDE SEQUENCE [LARGE SCALE GENOMIC DNA]</scope>
    <source>
        <strain evidence="2 3">TBRC 7907</strain>
    </source>
</reference>
<comment type="caution">
    <text evidence="2">The sequence shown here is derived from an EMBL/GenBank/DDBJ whole genome shotgun (WGS) entry which is preliminary data.</text>
</comment>
<accession>A0ABV5ZW27</accession>
<keyword evidence="1" id="KW-0812">Transmembrane</keyword>
<keyword evidence="1" id="KW-1133">Transmembrane helix</keyword>
<dbReference type="RefSeq" id="WP_377852385.1">
    <property type="nucleotide sequence ID" value="NZ_JBHLZU010000011.1"/>
</dbReference>
<keyword evidence="1" id="KW-0472">Membrane</keyword>
<dbReference type="EMBL" id="JBHLZU010000011">
    <property type="protein sequence ID" value="MFB9905102.1"/>
    <property type="molecule type" value="Genomic_DNA"/>
</dbReference>
<proteinExistence type="predicted"/>
<sequence length="265" mass="29480">MFVFCRYTAALILAFYGMAKLMGSQFTVLTSELDKPMGDVSGFWLTWHYFSYSPVFGTLIALGQIALAIMLCWRKTSLIAAVAGVGVMSTIWLIDLFYGVDPSGTFMALLALVLLLAVVGERFGELRTLFWTSRPTDSARRSAVKAGVIAVVLAALGGFTYWIANHNNRTPTAIDGGWQVVGEDRPFDRVYFEYNRAHMVVFRKGDQWEQHHFEVGPADGLAMWETWLSKGRQIFTGTVHREGSTMTIDGTLNGAATRLKLSKVR</sequence>
<keyword evidence="3" id="KW-1185">Reference proteome</keyword>
<dbReference type="Proteomes" id="UP001589693">
    <property type="component" value="Unassembled WGS sequence"/>
</dbReference>
<feature type="transmembrane region" description="Helical" evidence="1">
    <location>
        <begin position="47"/>
        <end position="71"/>
    </location>
</feature>
<organism evidence="2 3">
    <name type="scientific">Allokutzneria oryzae</name>
    <dbReference type="NCBI Taxonomy" id="1378989"/>
    <lineage>
        <taxon>Bacteria</taxon>
        <taxon>Bacillati</taxon>
        <taxon>Actinomycetota</taxon>
        <taxon>Actinomycetes</taxon>
        <taxon>Pseudonocardiales</taxon>
        <taxon>Pseudonocardiaceae</taxon>
        <taxon>Allokutzneria</taxon>
    </lineage>
</organism>
<evidence type="ECO:0000313" key="3">
    <source>
        <dbReference type="Proteomes" id="UP001589693"/>
    </source>
</evidence>
<evidence type="ECO:0000256" key="1">
    <source>
        <dbReference type="SAM" id="Phobius"/>
    </source>
</evidence>
<feature type="transmembrane region" description="Helical" evidence="1">
    <location>
        <begin position="78"/>
        <end position="98"/>
    </location>
</feature>
<protein>
    <recommendedName>
        <fullName evidence="4">DoxX family protein</fullName>
    </recommendedName>
</protein>
<feature type="transmembrane region" description="Helical" evidence="1">
    <location>
        <begin position="143"/>
        <end position="164"/>
    </location>
</feature>
<feature type="transmembrane region" description="Helical" evidence="1">
    <location>
        <begin position="104"/>
        <end position="123"/>
    </location>
</feature>
<evidence type="ECO:0008006" key="4">
    <source>
        <dbReference type="Google" id="ProtNLM"/>
    </source>
</evidence>
<evidence type="ECO:0000313" key="2">
    <source>
        <dbReference type="EMBL" id="MFB9905102.1"/>
    </source>
</evidence>
<gene>
    <name evidence="2" type="ORF">ACFFQA_14280</name>
</gene>
<name>A0ABV5ZW27_9PSEU</name>